<dbReference type="AlphaFoldDB" id="A0A068SZR2"/>
<dbReference type="RefSeq" id="WP_041365222.1">
    <property type="nucleotide sequence ID" value="NZ_HG938354.1"/>
</dbReference>
<accession>A0A068SZR2</accession>
<organism evidence="1 2">
    <name type="scientific">Neorhizobium galegae bv. orientalis str. HAMBI 540</name>
    <dbReference type="NCBI Taxonomy" id="1028800"/>
    <lineage>
        <taxon>Bacteria</taxon>
        <taxon>Pseudomonadati</taxon>
        <taxon>Pseudomonadota</taxon>
        <taxon>Alphaproteobacteria</taxon>
        <taxon>Hyphomicrobiales</taxon>
        <taxon>Rhizobiaceae</taxon>
        <taxon>Rhizobium/Agrobacterium group</taxon>
        <taxon>Neorhizobium</taxon>
    </lineage>
</organism>
<dbReference type="PATRIC" id="fig|1028800.3.peg.5619"/>
<name>A0A068SZR2_NEOGA</name>
<dbReference type="HOGENOM" id="CLU_2602407_0_0_5"/>
<keyword evidence="2" id="KW-1185">Reference proteome</keyword>
<geneLocation type="plasmid" evidence="2">
    <name>II</name>
</geneLocation>
<dbReference type="KEGG" id="ngg:RG540_PA09820"/>
<dbReference type="EMBL" id="HG938354">
    <property type="protein sequence ID" value="CDN51658.1"/>
    <property type="molecule type" value="Genomic_DNA"/>
</dbReference>
<dbReference type="GeneID" id="24259812"/>
<reference evidence="2" key="1">
    <citation type="journal article" date="2014" name="BMC Genomics">
        <title>Genome sequencing of two Neorhizobium galegae strains reveals a noeT gene responsible for the unusual acetylation of the nodulation factors.</title>
        <authorList>
            <person name="Osterman J."/>
            <person name="Marsh J."/>
            <person name="Laine P.K."/>
            <person name="Zeng Z."/>
            <person name="Alatalo E."/>
            <person name="Sullivan J.T."/>
            <person name="Young J.P."/>
            <person name="Thomas-Oates J."/>
            <person name="Paulin L."/>
            <person name="Lindstrom K."/>
        </authorList>
    </citation>
    <scope>NUCLEOTIDE SEQUENCE [LARGE SCALE GENOMIC DNA]</scope>
    <source>
        <strain evidence="2">HAMBI 540</strain>
    </source>
</reference>
<keyword evidence="1" id="KW-0614">Plasmid</keyword>
<dbReference type="Proteomes" id="UP000028181">
    <property type="component" value="Plasmid pHAMBI540a"/>
</dbReference>
<dbReference type="OrthoDB" id="8375106at2"/>
<evidence type="ECO:0000313" key="1">
    <source>
        <dbReference type="EMBL" id="CDN51658.1"/>
    </source>
</evidence>
<proteinExistence type="predicted"/>
<protein>
    <submittedName>
        <fullName evidence="1">Uncharacterized protein</fullName>
    </submittedName>
</protein>
<dbReference type="eggNOG" id="ENOG50300Q7">
    <property type="taxonomic scope" value="Bacteria"/>
</dbReference>
<sequence length="79" mass="9252">MADRQKEVEVYDTPSGMGGSFTVSIVEEIDETTIKVRVWYGRATINGWETWREWDGSMFTTTRDRLTKKRIMPLFSNRS</sequence>
<gene>
    <name evidence="1" type="ORF">RG540_PA09820</name>
</gene>
<evidence type="ECO:0000313" key="2">
    <source>
        <dbReference type="Proteomes" id="UP000028181"/>
    </source>
</evidence>